<reference evidence="3 4" key="1">
    <citation type="submission" date="2020-01" db="EMBL/GenBank/DDBJ databases">
        <title>Microvirga sp. nov., an arsenate reduction bacterium isolated from Tibet hotspring sediments.</title>
        <authorList>
            <person name="Yuan C.-G."/>
        </authorList>
    </citation>
    <scope>NUCLEOTIDE SEQUENCE [LARGE SCALE GENOMIC DNA]</scope>
    <source>
        <strain evidence="3 4">SYSU G3D203</strain>
    </source>
</reference>
<dbReference type="Proteomes" id="UP000818323">
    <property type="component" value="Unassembled WGS sequence"/>
</dbReference>
<dbReference type="GO" id="GO:0016874">
    <property type="term" value="F:ligase activity"/>
    <property type="evidence" value="ECO:0007669"/>
    <property type="project" value="UniProtKB-KW"/>
</dbReference>
<dbReference type="RefSeq" id="WP_161724896.1">
    <property type="nucleotide sequence ID" value="NZ_JAAAXI010000015.1"/>
</dbReference>
<dbReference type="NCBIfam" id="TIGR04122">
    <property type="entry name" value="Xnuc_lig_assoc"/>
    <property type="match status" value="1"/>
</dbReference>
<gene>
    <name evidence="3" type="ORF">GR303_19165</name>
</gene>
<name>A0ABW9Z6B4_9HYPH</name>
<dbReference type="Pfam" id="PF00753">
    <property type="entry name" value="Lactamase_B"/>
    <property type="match status" value="1"/>
</dbReference>
<accession>A0ABW9Z6B4</accession>
<evidence type="ECO:0000259" key="2">
    <source>
        <dbReference type="Pfam" id="PF00753"/>
    </source>
</evidence>
<dbReference type="GO" id="GO:0004527">
    <property type="term" value="F:exonuclease activity"/>
    <property type="evidence" value="ECO:0007669"/>
    <property type="project" value="UniProtKB-KW"/>
</dbReference>
<keyword evidence="3" id="KW-0269">Exonuclease</keyword>
<feature type="compositionally biased region" description="Pro residues" evidence="1">
    <location>
        <begin position="379"/>
        <end position="388"/>
    </location>
</feature>
<feature type="domain" description="Metallo-beta-lactamase" evidence="2">
    <location>
        <begin position="28"/>
        <end position="164"/>
    </location>
</feature>
<evidence type="ECO:0000313" key="3">
    <source>
        <dbReference type="EMBL" id="NBJ26466.1"/>
    </source>
</evidence>
<dbReference type="EMBL" id="JAAAXJ010000014">
    <property type="protein sequence ID" value="NBJ26466.1"/>
    <property type="molecule type" value="Genomic_DNA"/>
</dbReference>
<dbReference type="PANTHER" id="PTHR11203">
    <property type="entry name" value="CLEAVAGE AND POLYADENYLATION SPECIFICITY FACTOR FAMILY MEMBER"/>
    <property type="match status" value="1"/>
</dbReference>
<dbReference type="Gene3D" id="3.60.15.10">
    <property type="entry name" value="Ribonuclease Z/Hydroxyacylglutathione hydrolase-like"/>
    <property type="match status" value="1"/>
</dbReference>
<dbReference type="InterPro" id="IPR026360">
    <property type="entry name" value="Xnuc_lig_assoc"/>
</dbReference>
<feature type="region of interest" description="Disordered" evidence="1">
    <location>
        <begin position="335"/>
        <end position="388"/>
    </location>
</feature>
<dbReference type="InterPro" id="IPR036866">
    <property type="entry name" value="RibonucZ/Hydroxyglut_hydro"/>
</dbReference>
<comment type="caution">
    <text evidence="3">The sequence shown here is derived from an EMBL/GenBank/DDBJ whole genome shotgun (WGS) entry which is preliminary data.</text>
</comment>
<keyword evidence="3" id="KW-0436">Ligase</keyword>
<dbReference type="InterPro" id="IPR050698">
    <property type="entry name" value="MBL"/>
</dbReference>
<dbReference type="PANTHER" id="PTHR11203:SF49">
    <property type="entry name" value="BLL1145 PROTEIN"/>
    <property type="match status" value="1"/>
</dbReference>
<keyword evidence="4" id="KW-1185">Reference proteome</keyword>
<evidence type="ECO:0000313" key="4">
    <source>
        <dbReference type="Proteomes" id="UP000818323"/>
    </source>
</evidence>
<dbReference type="InterPro" id="IPR001279">
    <property type="entry name" value="Metallo-B-lactamas"/>
</dbReference>
<organism evidence="3 4">
    <name type="scientific">Microvirga arsenatis</name>
    <dbReference type="NCBI Taxonomy" id="2692265"/>
    <lineage>
        <taxon>Bacteria</taxon>
        <taxon>Pseudomonadati</taxon>
        <taxon>Pseudomonadota</taxon>
        <taxon>Alphaproteobacteria</taxon>
        <taxon>Hyphomicrobiales</taxon>
        <taxon>Methylobacteriaceae</taxon>
        <taxon>Microvirga</taxon>
    </lineage>
</organism>
<dbReference type="EC" id="3.1.-.-" evidence="3"/>
<evidence type="ECO:0000256" key="1">
    <source>
        <dbReference type="SAM" id="MobiDB-lite"/>
    </source>
</evidence>
<keyword evidence="3" id="KW-0540">Nuclease</keyword>
<keyword evidence="3" id="KW-0378">Hydrolase</keyword>
<proteinExistence type="predicted"/>
<dbReference type="SUPFAM" id="SSF56281">
    <property type="entry name" value="Metallo-hydrolase/oxidoreductase"/>
    <property type="match status" value="1"/>
</dbReference>
<sequence>MALRSTDILTQTPQGLYCPLGDFHIDPVRPVKRALITHGHSDHARSGHRSVMATRETLRIMGVRYGEDFAGSTQEAPLRESLRVGDVTVRFTPAGHVLGSAQVSIEAGGTRVVVSGDYKRAEDPTCLPYEVVPCDVFITEATFGLPVFRHPDTRGEVRKLLDSVALFPERAHIVGAYALGKAQRVMALLREEGYDRPIYLHGAMERLTELYKSEGIPLGETPKVVAAERSKLAGAIVICPPSSIQDLWSRRFPDPVTCFASGWMRVRARARQKGVELPLVISDHSDWDDLCHTIRETGAGEVWVTHGQEDALVHWCTTHGIRARPLHMLGYGDEGEAEEAAHPPLEGEGRRPSGRRGGVETPTSESDGADHPTSALRADPPPQGEDMP</sequence>
<protein>
    <submittedName>
        <fullName evidence="3">Ligase-associated DNA damage response exonuclease</fullName>
        <ecNumber evidence="3">3.1.-.-</ecNumber>
    </submittedName>
</protein>
<feature type="compositionally biased region" description="Basic and acidic residues" evidence="1">
    <location>
        <begin position="339"/>
        <end position="351"/>
    </location>
</feature>